<dbReference type="PANTHER" id="PTHR22946">
    <property type="entry name" value="DIENELACTONE HYDROLASE DOMAIN-CONTAINING PROTEIN-RELATED"/>
    <property type="match status" value="1"/>
</dbReference>
<evidence type="ECO:0000313" key="2">
    <source>
        <dbReference type="EMBL" id="CAA9486333.1"/>
    </source>
</evidence>
<keyword evidence="2" id="KW-0378">Hydrolase</keyword>
<dbReference type="SUPFAM" id="SSF53474">
    <property type="entry name" value="alpha/beta-Hydrolases"/>
    <property type="match status" value="1"/>
</dbReference>
<dbReference type="PANTHER" id="PTHR22946:SF0">
    <property type="entry name" value="DIENELACTONE HYDROLASE DOMAIN-CONTAINING PROTEIN"/>
    <property type="match status" value="1"/>
</dbReference>
<accession>A0A6J4S0F7</accession>
<dbReference type="Gene3D" id="3.40.50.1820">
    <property type="entry name" value="alpha/beta hydrolase"/>
    <property type="match status" value="1"/>
</dbReference>
<gene>
    <name evidence="2" type="ORF">AVDCRST_MAG39-483</name>
</gene>
<dbReference type="Pfam" id="PF01738">
    <property type="entry name" value="DLH"/>
    <property type="match status" value="1"/>
</dbReference>
<proteinExistence type="predicted"/>
<dbReference type="EMBL" id="CADCVW010000021">
    <property type="protein sequence ID" value="CAA9486333.1"/>
    <property type="molecule type" value="Genomic_DNA"/>
</dbReference>
<reference evidence="2" key="1">
    <citation type="submission" date="2020-02" db="EMBL/GenBank/DDBJ databases">
        <authorList>
            <person name="Meier V. D."/>
        </authorList>
    </citation>
    <scope>NUCLEOTIDE SEQUENCE</scope>
    <source>
        <strain evidence="2">AVDCRST_MAG39</strain>
    </source>
</reference>
<protein>
    <submittedName>
        <fullName evidence="2">Dienelactone hydrolase family protein</fullName>
    </submittedName>
</protein>
<evidence type="ECO:0000259" key="1">
    <source>
        <dbReference type="Pfam" id="PF01738"/>
    </source>
</evidence>
<feature type="domain" description="Dienelactone hydrolase" evidence="1">
    <location>
        <begin position="24"/>
        <end position="225"/>
    </location>
</feature>
<dbReference type="AlphaFoldDB" id="A0A6J4S0F7"/>
<dbReference type="InterPro" id="IPR050261">
    <property type="entry name" value="FrsA_esterase"/>
</dbReference>
<sequence length="228" mass="24422">MRREEVRYGDGLIGLAIWDGDTGPRPGVLVAPTVMGHTALEERRAADLVGLGYGAFILDVYGKGRPPAGFDEALGWMAEMNADRRLLLARLRAALESMRARPEVDAARTAAIGYCFGGKCVLDLARSGAEVAGVVSFHGLFDPPPYLTAARIVAKVLALHGWDDPLATPDAALAFAAELTKAGADWQLHAYGHTVHAFTNPGRPEMYSAAADRRSWAAMQGFLTELFG</sequence>
<dbReference type="InterPro" id="IPR002925">
    <property type="entry name" value="Dienelactn_hydro"/>
</dbReference>
<dbReference type="GO" id="GO:0016787">
    <property type="term" value="F:hydrolase activity"/>
    <property type="evidence" value="ECO:0007669"/>
    <property type="project" value="UniProtKB-KW"/>
</dbReference>
<name>A0A6J4S0F7_9SPHN</name>
<dbReference type="InterPro" id="IPR029058">
    <property type="entry name" value="AB_hydrolase_fold"/>
</dbReference>
<organism evidence="2">
    <name type="scientific">uncultured Sphingomonadaceae bacterium</name>
    <dbReference type="NCBI Taxonomy" id="169976"/>
    <lineage>
        <taxon>Bacteria</taxon>
        <taxon>Pseudomonadati</taxon>
        <taxon>Pseudomonadota</taxon>
        <taxon>Alphaproteobacteria</taxon>
        <taxon>Sphingomonadales</taxon>
        <taxon>Sphingomonadaceae</taxon>
        <taxon>environmental samples</taxon>
    </lineage>
</organism>